<comment type="similarity">
    <text evidence="4">Belongs to the WD repeat ELP2 family.</text>
</comment>
<dbReference type="InterPro" id="IPR037289">
    <property type="entry name" value="Elp2"/>
</dbReference>
<dbReference type="PROSITE" id="PS00678">
    <property type="entry name" value="WD_REPEATS_1"/>
    <property type="match status" value="1"/>
</dbReference>
<evidence type="ECO:0000256" key="4">
    <source>
        <dbReference type="ARBA" id="ARBA00005881"/>
    </source>
</evidence>
<evidence type="ECO:0000256" key="7">
    <source>
        <dbReference type="ARBA" id="ARBA00022574"/>
    </source>
</evidence>
<dbReference type="STRING" id="1314674.A0A0D7BTI7"/>
<evidence type="ECO:0000256" key="2">
    <source>
        <dbReference type="ARBA" id="ARBA00004496"/>
    </source>
</evidence>
<protein>
    <recommendedName>
        <fullName evidence="5">Elongator complex protein 2</fullName>
    </recommendedName>
</protein>
<feature type="repeat" description="WD" evidence="10">
    <location>
        <begin position="601"/>
        <end position="633"/>
    </location>
</feature>
<dbReference type="Proteomes" id="UP000054007">
    <property type="component" value="Unassembled WGS sequence"/>
</dbReference>
<dbReference type="GO" id="GO:0033588">
    <property type="term" value="C:elongator holoenzyme complex"/>
    <property type="evidence" value="ECO:0007669"/>
    <property type="project" value="InterPro"/>
</dbReference>
<evidence type="ECO:0000256" key="5">
    <source>
        <dbReference type="ARBA" id="ARBA00020267"/>
    </source>
</evidence>
<evidence type="ECO:0000256" key="8">
    <source>
        <dbReference type="ARBA" id="ARBA00022737"/>
    </source>
</evidence>
<dbReference type="EMBL" id="KN880434">
    <property type="protein sequence ID" value="KIY73702.1"/>
    <property type="molecule type" value="Genomic_DNA"/>
</dbReference>
<dbReference type="OrthoDB" id="27911at2759"/>
<dbReference type="SUPFAM" id="SSF50998">
    <property type="entry name" value="Quinoprotein alcohol dehydrogenase-like"/>
    <property type="match status" value="1"/>
</dbReference>
<evidence type="ECO:0000256" key="1">
    <source>
        <dbReference type="ARBA" id="ARBA00004123"/>
    </source>
</evidence>
<dbReference type="Pfam" id="PF00400">
    <property type="entry name" value="WD40"/>
    <property type="match status" value="8"/>
</dbReference>
<dbReference type="InterPro" id="IPR020472">
    <property type="entry name" value="WD40_PAC1"/>
</dbReference>
<dbReference type="AlphaFoldDB" id="A0A0D7BTI7"/>
<sequence>MENLSTVSTEYISVSANRFPEAASISPSGNLVAFGSSHLLALWNLQTSPDPGVYITLAAHGSTISCVGFLDDNCFISGDEEGKIFLWHLENDKWKFTRLNAHSKSITALTIHTEARILVTGSSDATSKVWSFDSNEELQSLSLGGKYPLAMAVSQLPKSKSLILAIGATDTKIQIWVRANAADCKFFHAASLSGHEDWIRCLAFQEQDDSLVLASGSHDSNIRLWNIEPFTHADASGDALLDAFEATLGQVTEDEGGGKQVSMKRHIVTVRSTRSSQQYSITFDALLVGHEAGVTSLQWRTSSASDKPSLLSSSTDSSVIIWSPATIMSGNQDESTAIWINVQRFGDVGGQRLGGFIGALWAGHGEEVLAWGWSGGWRRWKSSGRTTGTPERWAEVHAISGHSGPVKSLSWSPNGKFLVTTGLDQSTRIHAPLFKDGRTTWHEIARPQVHGFDLLAAGFLSDLKMVSIGDEKVARVFEAPKSFVDVVTSLHIATFDESEAQNRPMTATVPALGLSNRANNEDGASELSQVLVSDRPLEGELAATTLWPEVEKIFGHGYESISLAISNKRDLIASACKTTSPEHALVRLWDTQTWRPVGDPLAGHSLTVTRVAFSPDDKYVLSVSRDRTWRLFERDIHTGGYKPIAADKSHGRIIWDCSWAREGDVFATASRDKTVRIWKSTEDGARWTATTIQLPEAATAVDFCERRGDKRMLAVGLEVGEILVYTSQVSDPTVWVNTLKIPSGTAHIAQINCLSWRQSEKDEDKLLASCSDDGSLRILKITCL</sequence>
<dbReference type="UniPathway" id="UPA00988"/>
<keyword evidence="7 10" id="KW-0853">WD repeat</keyword>
<feature type="repeat" description="WD" evidence="10">
    <location>
        <begin position="399"/>
        <end position="429"/>
    </location>
</feature>
<organism evidence="11 12">
    <name type="scientific">Cylindrobasidium torrendii FP15055 ss-10</name>
    <dbReference type="NCBI Taxonomy" id="1314674"/>
    <lineage>
        <taxon>Eukaryota</taxon>
        <taxon>Fungi</taxon>
        <taxon>Dikarya</taxon>
        <taxon>Basidiomycota</taxon>
        <taxon>Agaricomycotina</taxon>
        <taxon>Agaricomycetes</taxon>
        <taxon>Agaricomycetidae</taxon>
        <taxon>Agaricales</taxon>
        <taxon>Marasmiineae</taxon>
        <taxon>Physalacriaceae</taxon>
        <taxon>Cylindrobasidium</taxon>
    </lineage>
</organism>
<dbReference type="GO" id="GO:0005737">
    <property type="term" value="C:cytoplasm"/>
    <property type="evidence" value="ECO:0007669"/>
    <property type="project" value="UniProtKB-SubCell"/>
</dbReference>
<proteinExistence type="inferred from homology"/>
<feature type="repeat" description="WD" evidence="10">
    <location>
        <begin position="192"/>
        <end position="228"/>
    </location>
</feature>
<keyword evidence="8" id="KW-0677">Repeat</keyword>
<evidence type="ECO:0000313" key="11">
    <source>
        <dbReference type="EMBL" id="KIY73702.1"/>
    </source>
</evidence>
<evidence type="ECO:0000313" key="12">
    <source>
        <dbReference type="Proteomes" id="UP000054007"/>
    </source>
</evidence>
<dbReference type="GO" id="GO:0002098">
    <property type="term" value="P:tRNA wobble uridine modification"/>
    <property type="evidence" value="ECO:0007669"/>
    <property type="project" value="InterPro"/>
</dbReference>
<feature type="repeat" description="WD" evidence="10">
    <location>
        <begin position="287"/>
        <end position="323"/>
    </location>
</feature>
<dbReference type="PROSITE" id="PS50082">
    <property type="entry name" value="WD_REPEATS_2"/>
    <property type="match status" value="7"/>
</dbReference>
<evidence type="ECO:0000256" key="6">
    <source>
        <dbReference type="ARBA" id="ARBA00022490"/>
    </source>
</evidence>
<name>A0A0D7BTI7_9AGAR</name>
<evidence type="ECO:0000256" key="9">
    <source>
        <dbReference type="ARBA" id="ARBA00023242"/>
    </source>
</evidence>
<comment type="subcellular location">
    <subcellularLocation>
        <location evidence="2">Cytoplasm</location>
    </subcellularLocation>
    <subcellularLocation>
        <location evidence="1">Nucleus</location>
    </subcellularLocation>
</comment>
<feature type="repeat" description="WD" evidence="10">
    <location>
        <begin position="99"/>
        <end position="140"/>
    </location>
</feature>
<dbReference type="GO" id="GO:0005634">
    <property type="term" value="C:nucleus"/>
    <property type="evidence" value="ECO:0007669"/>
    <property type="project" value="UniProtKB-SubCell"/>
</dbReference>
<dbReference type="InterPro" id="IPR015943">
    <property type="entry name" value="WD40/YVTN_repeat-like_dom_sf"/>
</dbReference>
<dbReference type="InterPro" id="IPR011047">
    <property type="entry name" value="Quinoprotein_ADH-like_sf"/>
</dbReference>
<accession>A0A0D7BTI7</accession>
<dbReference type="SMART" id="SM00320">
    <property type="entry name" value="WD40"/>
    <property type="match status" value="11"/>
</dbReference>
<feature type="repeat" description="WD" evidence="10">
    <location>
        <begin position="647"/>
        <end position="679"/>
    </location>
</feature>
<dbReference type="InterPro" id="IPR001680">
    <property type="entry name" value="WD40_rpt"/>
</dbReference>
<dbReference type="InterPro" id="IPR019775">
    <property type="entry name" value="WD40_repeat_CS"/>
</dbReference>
<evidence type="ECO:0000256" key="3">
    <source>
        <dbReference type="ARBA" id="ARBA00005043"/>
    </source>
</evidence>
<dbReference type="PANTHER" id="PTHR44111:SF1">
    <property type="entry name" value="ELONGATOR COMPLEX PROTEIN 2"/>
    <property type="match status" value="1"/>
</dbReference>
<evidence type="ECO:0000256" key="10">
    <source>
        <dbReference type="PROSITE-ProRule" id="PRU00221"/>
    </source>
</evidence>
<keyword evidence="6" id="KW-0963">Cytoplasm</keyword>
<gene>
    <name evidence="11" type="ORF">CYLTODRAFT_428276</name>
</gene>
<dbReference type="PANTHER" id="PTHR44111">
    <property type="entry name" value="ELONGATOR COMPLEX PROTEIN 2"/>
    <property type="match status" value="1"/>
</dbReference>
<keyword evidence="12" id="KW-1185">Reference proteome</keyword>
<reference evidence="11 12" key="1">
    <citation type="journal article" date="2015" name="Fungal Genet. Biol.">
        <title>Evolution of novel wood decay mechanisms in Agaricales revealed by the genome sequences of Fistulina hepatica and Cylindrobasidium torrendii.</title>
        <authorList>
            <person name="Floudas D."/>
            <person name="Held B.W."/>
            <person name="Riley R."/>
            <person name="Nagy L.G."/>
            <person name="Koehler G."/>
            <person name="Ransdell A.S."/>
            <person name="Younus H."/>
            <person name="Chow J."/>
            <person name="Chiniquy J."/>
            <person name="Lipzen A."/>
            <person name="Tritt A."/>
            <person name="Sun H."/>
            <person name="Haridas S."/>
            <person name="LaButti K."/>
            <person name="Ohm R.A."/>
            <person name="Kues U."/>
            <person name="Blanchette R.A."/>
            <person name="Grigoriev I.V."/>
            <person name="Minto R.E."/>
            <person name="Hibbett D.S."/>
        </authorList>
    </citation>
    <scope>NUCLEOTIDE SEQUENCE [LARGE SCALE GENOMIC DNA]</scope>
    <source>
        <strain evidence="11 12">FP15055 ss-10</strain>
    </source>
</reference>
<dbReference type="PRINTS" id="PR00320">
    <property type="entry name" value="GPROTEINBRPT"/>
</dbReference>
<keyword evidence="9" id="KW-0539">Nucleus</keyword>
<dbReference type="PROSITE" id="PS50294">
    <property type="entry name" value="WD_REPEATS_REGION"/>
    <property type="match status" value="5"/>
</dbReference>
<dbReference type="Gene3D" id="2.130.10.10">
    <property type="entry name" value="YVTN repeat-like/Quinoprotein amine dehydrogenase"/>
    <property type="match status" value="4"/>
</dbReference>
<feature type="repeat" description="WD" evidence="10">
    <location>
        <begin position="57"/>
        <end position="97"/>
    </location>
</feature>
<comment type="pathway">
    <text evidence="3">tRNA modification; 5-methoxycarbonylmethyl-2-thiouridine-tRNA biosynthesis.</text>
</comment>